<dbReference type="Pfam" id="PF20243">
    <property type="entry name" value="MbnP"/>
    <property type="match status" value="1"/>
</dbReference>
<accession>A0ABU9DZW3</accession>
<name>A0ABU9DZW3_9FLAO</name>
<sequence>MNKTTLIVTGILLSFLSFGQTKDSLSINFKASFDQFPLELNKQYITSIKDTVSITTFKCYISDIEVQYADKTVFKEKNSHHLLDVENPNSLQIPITEANDKLISKVVFNIGIDSITNTSGALAGDLDPTKGMYWAWQSGYINMKLEGTSQSCKTRKNQFQFHLGGYLQPYYAMRKKVINVNGNSNINIGIDISIFLAEIHLAQTHSIMIPGKKAMDLADISTKMFYLE</sequence>
<dbReference type="InterPro" id="IPR046863">
    <property type="entry name" value="MbnP-like_dom"/>
</dbReference>
<proteinExistence type="predicted"/>
<feature type="domain" description="Copper-binding protein MbnP-like" evidence="1">
    <location>
        <begin position="23"/>
        <end position="208"/>
    </location>
</feature>
<dbReference type="EMBL" id="JBBPCB010000003">
    <property type="protein sequence ID" value="MEK8179936.1"/>
    <property type="molecule type" value="Genomic_DNA"/>
</dbReference>
<comment type="caution">
    <text evidence="2">The sequence shown here is derived from an EMBL/GenBank/DDBJ whole genome shotgun (WGS) entry which is preliminary data.</text>
</comment>
<protein>
    <submittedName>
        <fullName evidence="2">MbnP family protein</fullName>
    </submittedName>
</protein>
<evidence type="ECO:0000313" key="2">
    <source>
        <dbReference type="EMBL" id="MEK8179936.1"/>
    </source>
</evidence>
<evidence type="ECO:0000313" key="3">
    <source>
        <dbReference type="Proteomes" id="UP001491349"/>
    </source>
</evidence>
<reference evidence="2 3" key="1">
    <citation type="submission" date="2024-04" db="EMBL/GenBank/DDBJ databases">
        <title>draft genome sequnece of Flavobacterium buctense JCM 30750.</title>
        <authorList>
            <person name="Kim D.-U."/>
        </authorList>
    </citation>
    <scope>NUCLEOTIDE SEQUENCE [LARGE SCALE GENOMIC DNA]</scope>
    <source>
        <strain evidence="2 3">JCM 30750</strain>
    </source>
</reference>
<organism evidence="2 3">
    <name type="scientific">Flavobacterium buctense</name>
    <dbReference type="NCBI Taxonomy" id="1648146"/>
    <lineage>
        <taxon>Bacteria</taxon>
        <taxon>Pseudomonadati</taxon>
        <taxon>Bacteroidota</taxon>
        <taxon>Flavobacteriia</taxon>
        <taxon>Flavobacteriales</taxon>
        <taxon>Flavobacteriaceae</taxon>
        <taxon>Flavobacterium</taxon>
    </lineage>
</organism>
<keyword evidence="3" id="KW-1185">Reference proteome</keyword>
<gene>
    <name evidence="2" type="ORF">WMW71_06240</name>
</gene>
<dbReference type="RefSeq" id="WP_187660410.1">
    <property type="nucleotide sequence ID" value="NZ_JACTAB010000004.1"/>
</dbReference>
<evidence type="ECO:0000259" key="1">
    <source>
        <dbReference type="Pfam" id="PF20243"/>
    </source>
</evidence>
<dbReference type="Proteomes" id="UP001491349">
    <property type="component" value="Unassembled WGS sequence"/>
</dbReference>